<dbReference type="Pfam" id="PF21788">
    <property type="entry name" value="TNP-like_GBD"/>
    <property type="match status" value="1"/>
</dbReference>
<dbReference type="Pfam" id="PF21787">
    <property type="entry name" value="TNP-like_RNaseH_N"/>
    <property type="match status" value="1"/>
</dbReference>
<sequence length="963" mass="110712">MPITVCCVNSCLAKDIVMFYFPRDKNMQSLWLSYVAPHSPELLQLTSKQLAKKKICIRHFEHQYLDGFTRKYHGYPTLLTEEEIACGVPSQSITDYFDHTYCKRRQGMEEAAPEIIKKPKYSKEYMLVNLDGSQNSKRENTGETSVSDDITMLSKPSTSQESYYISMSPKPSTSQQSYDVPISPKPLTTQHSDKNKCIKLVKSRPRLVTNINNLTPRCRRLYFKCKDMIKRKRLFTSNEDNKQNIAHAEILSNTKSFRKLIEKLDFFPKKFIALQLRFAGKASKGRRYNIDEKLMSIALYKQSPKGYSLLQKLFSLPTKRTLNRVLQNINFGEGINENFFAILKQKIKTWSNAKKLCSIVFDEVQLSAHLNFVASNDEIEGFVKADGPPKFADHALVVMLRGICASWRQPVAYYFCQGTTPAATLKHILKDMVKKVFESGLKPLAFICDQGATSQRALKDLQEETKRHCFQNNIKFDGSILIGASNLSVIYDPPHLIKGLRNNMLNKNLIFEGKLTKWEDIVDVYNYDCKLGNIRMLPKLSDEHVIPEKIKKMKVKNCTQVFSERVAATMQYTATFSQRHDGTQISETTKNTAAAVAFFDQLFDTCNGSRSGRAPGKIRGPVKLNSAHKAFWIEAIKKFKKMHFIPKSSLEKATIKNVPTLNNWVTTLESLIRVSEIMQSEGVSFFYTRNLNQDPLENFFGKIRAYNYRYTNPDTFTFRNSFKSLLMTDMLAIHTKNFNCEDDIGETILNITTLLNEEFASEEQPVSDSNDNRNLSCSSEVNLSGNMVSSIFEEKINVNARSYTSGYIIRKLCQNKCKNCKKTFLNNEDQQLSVHDLIRHRERKHLKGKNLMYPSTRFIVAFSKLVDLSNVVLNNACHKGNIIKNISEKFITQNNLEWIGCQEHHDEIKKKCLLLGAKIQVFHWCRTINRILNGSHSVINFNDAPYVQKIAHIKWLKQRKYKK</sequence>
<dbReference type="Pfam" id="PF05485">
    <property type="entry name" value="THAP"/>
    <property type="match status" value="1"/>
</dbReference>
<dbReference type="InterPro" id="IPR006612">
    <property type="entry name" value="THAP_Znf"/>
</dbReference>
<dbReference type="EMBL" id="CAVLGL010000101">
    <property type="protein sequence ID" value="CAK1598208.1"/>
    <property type="molecule type" value="Genomic_DNA"/>
</dbReference>
<keyword evidence="2 5" id="KW-0863">Zinc-finger</keyword>
<name>A0AAV1LS30_9NEOP</name>
<keyword evidence="3" id="KW-0862">Zinc</keyword>
<feature type="region of interest" description="Disordered" evidence="6">
    <location>
        <begin position="131"/>
        <end position="155"/>
    </location>
</feature>
<dbReference type="InterPro" id="IPR048365">
    <property type="entry name" value="TNP-like_RNaseH_N"/>
</dbReference>
<dbReference type="PROSITE" id="PS50950">
    <property type="entry name" value="ZF_THAP"/>
    <property type="match status" value="1"/>
</dbReference>
<evidence type="ECO:0000256" key="2">
    <source>
        <dbReference type="ARBA" id="ARBA00022771"/>
    </source>
</evidence>
<evidence type="ECO:0000256" key="3">
    <source>
        <dbReference type="ARBA" id="ARBA00022833"/>
    </source>
</evidence>
<keyword evidence="9" id="KW-1185">Reference proteome</keyword>
<evidence type="ECO:0000313" key="8">
    <source>
        <dbReference type="EMBL" id="CAK1598208.1"/>
    </source>
</evidence>
<organism evidence="8 9">
    <name type="scientific">Parnassius mnemosyne</name>
    <name type="common">clouded apollo</name>
    <dbReference type="NCBI Taxonomy" id="213953"/>
    <lineage>
        <taxon>Eukaryota</taxon>
        <taxon>Metazoa</taxon>
        <taxon>Ecdysozoa</taxon>
        <taxon>Arthropoda</taxon>
        <taxon>Hexapoda</taxon>
        <taxon>Insecta</taxon>
        <taxon>Pterygota</taxon>
        <taxon>Neoptera</taxon>
        <taxon>Endopterygota</taxon>
        <taxon>Lepidoptera</taxon>
        <taxon>Glossata</taxon>
        <taxon>Ditrysia</taxon>
        <taxon>Papilionoidea</taxon>
        <taxon>Papilionidae</taxon>
        <taxon>Parnassiinae</taxon>
        <taxon>Parnassini</taxon>
        <taxon>Parnassius</taxon>
        <taxon>Driopa</taxon>
    </lineage>
</organism>
<dbReference type="AlphaFoldDB" id="A0AAV1LS30"/>
<evidence type="ECO:0000256" key="4">
    <source>
        <dbReference type="ARBA" id="ARBA00023125"/>
    </source>
</evidence>
<proteinExistence type="predicted"/>
<accession>A0AAV1LS30</accession>
<keyword evidence="4 5" id="KW-0238">DNA-binding</keyword>
<feature type="compositionally biased region" description="Polar residues" evidence="6">
    <location>
        <begin position="142"/>
        <end position="155"/>
    </location>
</feature>
<dbReference type="InterPro" id="IPR048367">
    <property type="entry name" value="TNP-like_RNaseH_C"/>
</dbReference>
<reference evidence="8 9" key="1">
    <citation type="submission" date="2023-11" db="EMBL/GenBank/DDBJ databases">
        <authorList>
            <person name="Hedman E."/>
            <person name="Englund M."/>
            <person name="Stromberg M."/>
            <person name="Nyberg Akerstrom W."/>
            <person name="Nylinder S."/>
            <person name="Jareborg N."/>
            <person name="Kallberg Y."/>
            <person name="Kronander E."/>
        </authorList>
    </citation>
    <scope>NUCLEOTIDE SEQUENCE [LARGE SCALE GENOMIC DNA]</scope>
</reference>
<feature type="domain" description="THAP-type" evidence="7">
    <location>
        <begin position="1"/>
        <end position="79"/>
    </location>
</feature>
<dbReference type="InterPro" id="IPR048366">
    <property type="entry name" value="TNP-like_GBD"/>
</dbReference>
<evidence type="ECO:0000256" key="6">
    <source>
        <dbReference type="SAM" id="MobiDB-lite"/>
    </source>
</evidence>
<keyword evidence="1" id="KW-0479">Metal-binding</keyword>
<comment type="caution">
    <text evidence="8">The sequence shown here is derived from an EMBL/GenBank/DDBJ whole genome shotgun (WGS) entry which is preliminary data.</text>
</comment>
<dbReference type="SUPFAM" id="SSF57716">
    <property type="entry name" value="Glucocorticoid receptor-like (DNA-binding domain)"/>
    <property type="match status" value="1"/>
</dbReference>
<evidence type="ECO:0000256" key="5">
    <source>
        <dbReference type="PROSITE-ProRule" id="PRU00309"/>
    </source>
</evidence>
<gene>
    <name evidence="8" type="ORF">PARMNEM_LOCUS17235</name>
</gene>
<evidence type="ECO:0000256" key="1">
    <source>
        <dbReference type="ARBA" id="ARBA00022723"/>
    </source>
</evidence>
<dbReference type="Proteomes" id="UP001314205">
    <property type="component" value="Unassembled WGS sequence"/>
</dbReference>
<evidence type="ECO:0000259" key="7">
    <source>
        <dbReference type="PROSITE" id="PS50950"/>
    </source>
</evidence>
<evidence type="ECO:0000313" key="9">
    <source>
        <dbReference type="Proteomes" id="UP001314205"/>
    </source>
</evidence>
<protein>
    <recommendedName>
        <fullName evidence="7">THAP-type domain-containing protein</fullName>
    </recommendedName>
</protein>
<dbReference type="GO" id="GO:0003677">
    <property type="term" value="F:DNA binding"/>
    <property type="evidence" value="ECO:0007669"/>
    <property type="project" value="UniProtKB-UniRule"/>
</dbReference>
<dbReference type="Pfam" id="PF21789">
    <property type="entry name" value="TNP-like_RNaseH_C"/>
    <property type="match status" value="1"/>
</dbReference>
<dbReference type="GO" id="GO:0008270">
    <property type="term" value="F:zinc ion binding"/>
    <property type="evidence" value="ECO:0007669"/>
    <property type="project" value="UniProtKB-KW"/>
</dbReference>